<evidence type="ECO:0000313" key="3">
    <source>
        <dbReference type="EMBL" id="EEF36458.1"/>
    </source>
</evidence>
<dbReference type="Pfam" id="PF00931">
    <property type="entry name" value="NB-ARC"/>
    <property type="match status" value="1"/>
</dbReference>
<sequence length="219" mass="24891">MVATPVQPTMVEVPTELTGLDLKLAKQPKTTLLKQIDKKFLNTTTTTTPSGFDAMIFIIVSDTRLAKIQEDIEKNIGISDEKRKKKKIDEQAIDIFTILHRKKFLLLLDDIWEPVDLANFGVPLPNRENGSKVVFTARSEDICREMEAQPIVRISEKNISSPIIAQPSSRKYDVKLKAAARDSFKKKRESALRILTRSSMRMSDKGEIMEDEVDKMSRI</sequence>
<proteinExistence type="predicted"/>
<dbReference type="InParanoid" id="B9SIW9"/>
<dbReference type="EMBL" id="EQ973977">
    <property type="protein sequence ID" value="EEF36458.1"/>
    <property type="molecule type" value="Genomic_DNA"/>
</dbReference>
<name>B9SIW9_RICCO</name>
<protein>
    <recommendedName>
        <fullName evidence="2">NB-ARC domain-containing protein</fullName>
    </recommendedName>
</protein>
<reference evidence="4" key="1">
    <citation type="journal article" date="2010" name="Nat. Biotechnol.">
        <title>Draft genome sequence of the oilseed species Ricinus communis.</title>
        <authorList>
            <person name="Chan A.P."/>
            <person name="Crabtree J."/>
            <person name="Zhao Q."/>
            <person name="Lorenzi H."/>
            <person name="Orvis J."/>
            <person name="Puiu D."/>
            <person name="Melake-Berhan A."/>
            <person name="Jones K.M."/>
            <person name="Redman J."/>
            <person name="Chen G."/>
            <person name="Cahoon E.B."/>
            <person name="Gedil M."/>
            <person name="Stanke M."/>
            <person name="Haas B.J."/>
            <person name="Wortman J.R."/>
            <person name="Fraser-Liggett C.M."/>
            <person name="Ravel J."/>
            <person name="Rabinowicz P.D."/>
        </authorList>
    </citation>
    <scope>NUCLEOTIDE SEQUENCE [LARGE SCALE GENOMIC DNA]</scope>
    <source>
        <strain evidence="4">cv. Hale</strain>
    </source>
</reference>
<dbReference type="SUPFAM" id="SSF52540">
    <property type="entry name" value="P-loop containing nucleoside triphosphate hydrolases"/>
    <property type="match status" value="1"/>
</dbReference>
<feature type="domain" description="NB-ARC" evidence="2">
    <location>
        <begin position="29"/>
        <end position="149"/>
    </location>
</feature>
<dbReference type="FunFam" id="3.40.50.300:FF:001091">
    <property type="entry name" value="Probable disease resistance protein At1g61300"/>
    <property type="match status" value="1"/>
</dbReference>
<keyword evidence="1" id="KW-0611">Plant defense</keyword>
<evidence type="ECO:0000256" key="1">
    <source>
        <dbReference type="ARBA" id="ARBA00022821"/>
    </source>
</evidence>
<dbReference type="AlphaFoldDB" id="B9SIW9"/>
<dbReference type="eggNOG" id="KOG4658">
    <property type="taxonomic scope" value="Eukaryota"/>
</dbReference>
<keyword evidence="4" id="KW-1185">Reference proteome</keyword>
<dbReference type="InterPro" id="IPR027417">
    <property type="entry name" value="P-loop_NTPase"/>
</dbReference>
<accession>B9SIW9</accession>
<dbReference type="GO" id="GO:0006952">
    <property type="term" value="P:defense response"/>
    <property type="evidence" value="ECO:0007669"/>
    <property type="project" value="UniProtKB-KW"/>
</dbReference>
<dbReference type="GO" id="GO:0043531">
    <property type="term" value="F:ADP binding"/>
    <property type="evidence" value="ECO:0007669"/>
    <property type="project" value="InterPro"/>
</dbReference>
<gene>
    <name evidence="3" type="ORF">RCOM_0790720</name>
</gene>
<evidence type="ECO:0000259" key="2">
    <source>
        <dbReference type="Pfam" id="PF00931"/>
    </source>
</evidence>
<dbReference type="InterPro" id="IPR002182">
    <property type="entry name" value="NB-ARC"/>
</dbReference>
<evidence type="ECO:0000313" key="4">
    <source>
        <dbReference type="Proteomes" id="UP000008311"/>
    </source>
</evidence>
<organism evidence="3 4">
    <name type="scientific">Ricinus communis</name>
    <name type="common">Castor bean</name>
    <dbReference type="NCBI Taxonomy" id="3988"/>
    <lineage>
        <taxon>Eukaryota</taxon>
        <taxon>Viridiplantae</taxon>
        <taxon>Streptophyta</taxon>
        <taxon>Embryophyta</taxon>
        <taxon>Tracheophyta</taxon>
        <taxon>Spermatophyta</taxon>
        <taxon>Magnoliopsida</taxon>
        <taxon>eudicotyledons</taxon>
        <taxon>Gunneridae</taxon>
        <taxon>Pentapetalae</taxon>
        <taxon>rosids</taxon>
        <taxon>fabids</taxon>
        <taxon>Malpighiales</taxon>
        <taxon>Euphorbiaceae</taxon>
        <taxon>Acalyphoideae</taxon>
        <taxon>Acalypheae</taxon>
        <taxon>Ricinus</taxon>
    </lineage>
</organism>
<dbReference type="Gene3D" id="3.40.50.300">
    <property type="entry name" value="P-loop containing nucleotide triphosphate hydrolases"/>
    <property type="match status" value="1"/>
</dbReference>
<dbReference type="Proteomes" id="UP000008311">
    <property type="component" value="Unassembled WGS sequence"/>
</dbReference>
<dbReference type="STRING" id="3988.B9SIW9"/>